<feature type="region of interest" description="Disordered" evidence="23">
    <location>
        <begin position="341"/>
        <end position="439"/>
    </location>
</feature>
<evidence type="ECO:0000313" key="24">
    <source>
        <dbReference type="Proteomes" id="UP000695026"/>
    </source>
</evidence>
<dbReference type="PANTHER" id="PTHR14741:SF32">
    <property type="entry name" value="TRIMETHYLGUANOSINE SYNTHASE"/>
    <property type="match status" value="1"/>
</dbReference>
<dbReference type="GeneID" id="103067738"/>
<dbReference type="GO" id="GO:0005737">
    <property type="term" value="C:cytoplasm"/>
    <property type="evidence" value="ECO:0007669"/>
    <property type="project" value="UniProtKB-SubCell"/>
</dbReference>
<feature type="region of interest" description="Disordered" evidence="23">
    <location>
        <begin position="280"/>
        <end position="299"/>
    </location>
</feature>
<dbReference type="Proteomes" id="UP000695026">
    <property type="component" value="Unplaced"/>
</dbReference>
<evidence type="ECO:0000313" key="25">
    <source>
        <dbReference type="RefSeq" id="XP_007443246.1"/>
    </source>
</evidence>
<keyword evidence="12" id="KW-0539">Nucleus</keyword>
<protein>
    <recommendedName>
        <fullName evidence="4">Trimethylguanosine synthase</fullName>
    </recommendedName>
    <alternativeName>
        <fullName evidence="18">Cap-specific guanine-N(2) methyltransferase</fullName>
    </alternativeName>
    <alternativeName>
        <fullName evidence="21">Nuclear receptor coactivator 6-interacting protein</fullName>
    </alternativeName>
    <alternativeName>
        <fullName evidence="22">PRIP-interacting protein with methyltransferase motif</fullName>
    </alternativeName>
</protein>
<comment type="similarity">
    <text evidence="13">Belongs to the methyltransferase superfamily. Trimethylguanosine synthase family.</text>
</comment>
<evidence type="ECO:0000256" key="9">
    <source>
        <dbReference type="ARBA" id="ARBA00022691"/>
    </source>
</evidence>
<evidence type="ECO:0000256" key="20">
    <source>
        <dbReference type="ARBA" id="ARBA00064494"/>
    </source>
</evidence>
<dbReference type="OMA" id="QSEPHNG"/>
<evidence type="ECO:0000256" key="2">
    <source>
        <dbReference type="ARBA" id="ARBA00004496"/>
    </source>
</evidence>
<accession>A0A9F2WLQ4</accession>
<evidence type="ECO:0000256" key="8">
    <source>
        <dbReference type="ARBA" id="ARBA00022679"/>
    </source>
</evidence>
<feature type="compositionally biased region" description="Polar residues" evidence="23">
    <location>
        <begin position="386"/>
        <end position="400"/>
    </location>
</feature>
<dbReference type="Pfam" id="PF09445">
    <property type="entry name" value="Methyltransf_15"/>
    <property type="match status" value="1"/>
</dbReference>
<keyword evidence="10" id="KW-0805">Transcription regulation</keyword>
<evidence type="ECO:0000256" key="10">
    <source>
        <dbReference type="ARBA" id="ARBA00023015"/>
    </source>
</evidence>
<dbReference type="AlphaFoldDB" id="A0A9F2WLQ4"/>
<feature type="compositionally biased region" description="Basic and acidic residues" evidence="23">
    <location>
        <begin position="164"/>
        <end position="179"/>
    </location>
</feature>
<organism evidence="24 25">
    <name type="scientific">Python bivittatus</name>
    <name type="common">Burmese python</name>
    <name type="synonym">Python molurus bivittatus</name>
    <dbReference type="NCBI Taxonomy" id="176946"/>
    <lineage>
        <taxon>Eukaryota</taxon>
        <taxon>Metazoa</taxon>
        <taxon>Chordata</taxon>
        <taxon>Craniata</taxon>
        <taxon>Vertebrata</taxon>
        <taxon>Euteleostomi</taxon>
        <taxon>Lepidosauria</taxon>
        <taxon>Squamata</taxon>
        <taxon>Bifurcata</taxon>
        <taxon>Unidentata</taxon>
        <taxon>Episquamata</taxon>
        <taxon>Toxicofera</taxon>
        <taxon>Serpentes</taxon>
        <taxon>Henophidia</taxon>
        <taxon>Pythonidae</taxon>
        <taxon>Python</taxon>
    </lineage>
</organism>
<keyword evidence="11" id="KW-0804">Transcription</keyword>
<evidence type="ECO:0000256" key="4">
    <source>
        <dbReference type="ARBA" id="ARBA00018517"/>
    </source>
</evidence>
<evidence type="ECO:0000256" key="18">
    <source>
        <dbReference type="ARBA" id="ARBA00049790"/>
    </source>
</evidence>
<evidence type="ECO:0000256" key="6">
    <source>
        <dbReference type="ARBA" id="ARBA00022553"/>
    </source>
</evidence>
<dbReference type="RefSeq" id="XP_007443246.1">
    <property type="nucleotide sequence ID" value="XM_007443184.3"/>
</dbReference>
<dbReference type="FunFam" id="3.40.50.150:FF:000066">
    <property type="entry name" value="Trimethylguanosine synthase 1"/>
    <property type="match status" value="1"/>
</dbReference>
<comment type="function">
    <text evidence="19">Catalyzes the 2 serial methylation steps for the conversion of the 7-monomethylguanosine (m(7)G) caps of snRNAs and snoRNAs to a 2,2,7-trimethylguanosine (m(2,2,7)G) cap structure. The enzyme is specific for guanine, and N7 methylation must precede N2 methylation. Hypermethylation of the m7G cap of U snRNAs leads to their concentration in nuclear foci, their colocalization with coilin and the formation of canonical Cajal bodies (CBs). Plays a role in transcriptional regulation.</text>
</comment>
<dbReference type="PANTHER" id="PTHR14741">
    <property type="entry name" value="S-ADENOSYLMETHIONINE-DEPENDENT METHYLTRANSFERASE RELATED"/>
    <property type="match status" value="1"/>
</dbReference>
<keyword evidence="9" id="KW-0949">S-adenosyl-L-methionine</keyword>
<keyword evidence="24" id="KW-1185">Reference proteome</keyword>
<dbReference type="GO" id="GO:0005730">
    <property type="term" value="C:nucleolus"/>
    <property type="evidence" value="ECO:0007669"/>
    <property type="project" value="UniProtKB-SubCell"/>
</dbReference>
<dbReference type="InterPro" id="IPR019012">
    <property type="entry name" value="RNA_cap_Gua-N2-MeTrfase"/>
</dbReference>
<comment type="subunit">
    <text evidence="20">May form homooligomers. Interacts with CREBBP/CBP, EED/WAIT1, EP300/P300, NCOA6/PRIP, PPARBP/PBP and SMN.</text>
</comment>
<gene>
    <name evidence="25" type="primary">TGS1</name>
</gene>
<dbReference type="GO" id="GO:0015030">
    <property type="term" value="C:Cajal body"/>
    <property type="evidence" value="ECO:0007669"/>
    <property type="project" value="UniProtKB-SubCell"/>
</dbReference>
<feature type="region of interest" description="Disordered" evidence="23">
    <location>
        <begin position="157"/>
        <end position="192"/>
    </location>
</feature>
<proteinExistence type="inferred from homology"/>
<evidence type="ECO:0000256" key="17">
    <source>
        <dbReference type="ARBA" id="ARBA00049075"/>
    </source>
</evidence>
<evidence type="ECO:0000256" key="12">
    <source>
        <dbReference type="ARBA" id="ARBA00023242"/>
    </source>
</evidence>
<evidence type="ECO:0000256" key="11">
    <source>
        <dbReference type="ARBA" id="ARBA00023163"/>
    </source>
</evidence>
<dbReference type="Gene3D" id="3.40.50.150">
    <property type="entry name" value="Vaccinia Virus protein VP39"/>
    <property type="match status" value="1"/>
</dbReference>
<evidence type="ECO:0000256" key="3">
    <source>
        <dbReference type="ARBA" id="ARBA00004604"/>
    </source>
</evidence>
<evidence type="ECO:0000256" key="19">
    <source>
        <dbReference type="ARBA" id="ARBA00057179"/>
    </source>
</evidence>
<reference evidence="25" key="1">
    <citation type="submission" date="2025-08" db="UniProtKB">
        <authorList>
            <consortium name="RefSeq"/>
        </authorList>
    </citation>
    <scope>IDENTIFICATION</scope>
    <source>
        <tissue evidence="25">Liver</tissue>
    </source>
</reference>
<evidence type="ECO:0000256" key="13">
    <source>
        <dbReference type="ARBA" id="ARBA00025783"/>
    </source>
</evidence>
<evidence type="ECO:0000256" key="7">
    <source>
        <dbReference type="ARBA" id="ARBA00022603"/>
    </source>
</evidence>
<evidence type="ECO:0000256" key="21">
    <source>
        <dbReference type="ARBA" id="ARBA00079339"/>
    </source>
</evidence>
<dbReference type="SUPFAM" id="SSF53335">
    <property type="entry name" value="S-adenosyl-L-methionine-dependent methyltransferases"/>
    <property type="match status" value="1"/>
</dbReference>
<sequence>MLREGERSLLVAELLLVLRRGEGSGGVGDIFCRCTRAVVEDRKLYKLGLKGFYVKDTDNSIGEGEVTEDNEKEEKQHTFETAEELNSLALGVDDAEPDSETELMKSMGLPVQFGSLSANKALVVPEKTGKRVNKMMKKKKRKKKLLQKDIHEIMQQSLEEGKDEDDHSLSDDQALVKKEDDDDECCKNGSKPLNELHMNEEWEKYWHEFGEGLLWKSWQEKQEGANPEPWNNPEMKDKWEEHYNELYWYYWEQFHYWASQGWTVDVTHSSDLEMNARKLDTKQSGKSLNTSSHGDHGELQDSVLHSYLPSTDICKENPTVYDDPSNNYIFTKISEINLNSEEAEPSKLQNAVDTRSHKGLTSTSTGRHCPYNYGQTEKSDKGTREGSVSSKNGCSNQPASHQGLLDTTEEGRSDSNNDNGDDDQPPERKHVKIKRSHELDVEEYPQADSDGICYQLGLKHGTGQKYREIPSFSERKVIRLNKDIKFKSEFLDMRRTIKTKNKHTYFTDEPETFMLKKSKTLNKVQEFLQKVDEGAKIGAEDRVYHTSASSDSDEQENVCHLQKNLSLQNHDLLNPSSDTHKLESIEEKGKEKLIVEREEAPLGRELIPLNIPDYLQMETEGEVHAMKKKQNKKKQKRKNRNLKCIPHEIADDPELAKYWAQRYRLFSRFDEGIQLDREGWFSVTPEKIAEHIADRVRLSFDSDIIVDAFCGVGGNAIQFALAAKRVIAVDIDPVKIHLAHNNAMVYGVADQIEFICGDFMKLASSLKADVVFLSPPWGGPEYATAEIFDIQTMISPDGFEIFNLSQKITNNIVYFLPRNADIDQVASLAGPGGKVEIEQNFLNNRLKTITAYFGDLIRQDVS</sequence>
<dbReference type="KEGG" id="pbi:103067738"/>
<name>A0A9F2WLQ4_PYTBI</name>
<evidence type="ECO:0000256" key="23">
    <source>
        <dbReference type="SAM" id="MobiDB-lite"/>
    </source>
</evidence>
<keyword evidence="8" id="KW-0808">Transferase</keyword>
<evidence type="ECO:0000256" key="5">
    <source>
        <dbReference type="ARBA" id="ARBA00022490"/>
    </source>
</evidence>
<feature type="compositionally biased region" description="Polar residues" evidence="23">
    <location>
        <begin position="347"/>
        <end position="366"/>
    </location>
</feature>
<dbReference type="CTD" id="96764"/>
<keyword evidence="5" id="KW-0963">Cytoplasm</keyword>
<evidence type="ECO:0000256" key="15">
    <source>
        <dbReference type="ARBA" id="ARBA00048740"/>
    </source>
</evidence>
<comment type="subcellular location">
    <subcellularLocation>
        <location evidence="2">Cytoplasm</location>
    </subcellularLocation>
    <subcellularLocation>
        <location evidence="1">Nucleus</location>
        <location evidence="1">Cajal body</location>
    </subcellularLocation>
    <subcellularLocation>
        <location evidence="3">Nucleus</location>
        <location evidence="3">Nucleolus</location>
    </subcellularLocation>
</comment>
<dbReference type="OrthoDB" id="194443at2759"/>
<comment type="catalytic activity">
    <reaction evidence="17">
        <text>a 5'-end (N(7)-methyl 5'-triphosphoguanosine)-ribonucleoside in snRNA + S-adenosyl-L-methionine = a 5'-end (N(2),N(7)-dimethyl 5'-triphosphoguanosine)-ribonucleoside in snRNA + S-adenosyl-L-homocysteine + H(+)</text>
        <dbReference type="Rhea" id="RHEA:78471"/>
        <dbReference type="Rhea" id="RHEA-COMP:19085"/>
        <dbReference type="Rhea" id="RHEA-COMP:19087"/>
        <dbReference type="ChEBI" id="CHEBI:15378"/>
        <dbReference type="ChEBI" id="CHEBI:57856"/>
        <dbReference type="ChEBI" id="CHEBI:59789"/>
        <dbReference type="ChEBI" id="CHEBI:156461"/>
        <dbReference type="ChEBI" id="CHEBI:172880"/>
    </reaction>
    <physiologicalReaction direction="left-to-right" evidence="17">
        <dbReference type="Rhea" id="RHEA:78472"/>
    </physiologicalReaction>
</comment>
<evidence type="ECO:0000256" key="14">
    <source>
        <dbReference type="ARBA" id="ARBA00047418"/>
    </source>
</evidence>
<keyword evidence="6" id="KW-0597">Phosphoprotein</keyword>
<dbReference type="GO" id="GO:0071164">
    <property type="term" value="F:RNA cap trimethylguanosine synthase activity"/>
    <property type="evidence" value="ECO:0007669"/>
    <property type="project" value="TreeGrafter"/>
</dbReference>
<comment type="catalytic activity">
    <reaction evidence="14">
        <text>a 5'-end (N(2),N(7)-dimethyl 5'-triphosphoguanosine)-ribonucleoside in snoRNA + S-adenosyl-L-methionine = a 5'-end (N(2),N(2),N(7)-trimethyl 5'-triphosphoguanosine)-ribonucleoside in snoRNA + S-adenosyl-L-homocysteine + H(+)</text>
        <dbReference type="Rhea" id="RHEA:78507"/>
        <dbReference type="Rhea" id="RHEA-COMP:19088"/>
        <dbReference type="Rhea" id="RHEA-COMP:19090"/>
        <dbReference type="ChEBI" id="CHEBI:15378"/>
        <dbReference type="ChEBI" id="CHEBI:57856"/>
        <dbReference type="ChEBI" id="CHEBI:59789"/>
        <dbReference type="ChEBI" id="CHEBI:167623"/>
        <dbReference type="ChEBI" id="CHEBI:172880"/>
    </reaction>
    <physiologicalReaction direction="left-to-right" evidence="14">
        <dbReference type="Rhea" id="RHEA:78508"/>
    </physiologicalReaction>
</comment>
<comment type="catalytic activity">
    <reaction evidence="15">
        <text>a 5'-end (N(7)-methyl 5'-triphosphoguanosine)-ribonucleoside in snoRNA + S-adenosyl-L-methionine = a 5'-end (N(2),N(7)-dimethyl 5'-triphosphoguanosine)-ribonucleoside in snoRNA + S-adenosyl-L-homocysteine + H(+)</text>
        <dbReference type="Rhea" id="RHEA:78475"/>
        <dbReference type="Rhea" id="RHEA-COMP:19086"/>
        <dbReference type="Rhea" id="RHEA-COMP:19088"/>
        <dbReference type="ChEBI" id="CHEBI:15378"/>
        <dbReference type="ChEBI" id="CHEBI:57856"/>
        <dbReference type="ChEBI" id="CHEBI:59789"/>
        <dbReference type="ChEBI" id="CHEBI:156461"/>
        <dbReference type="ChEBI" id="CHEBI:172880"/>
    </reaction>
    <physiologicalReaction direction="left-to-right" evidence="15">
        <dbReference type="Rhea" id="RHEA:78476"/>
    </physiologicalReaction>
</comment>
<keyword evidence="7" id="KW-0489">Methyltransferase</keyword>
<dbReference type="CDD" id="cd02440">
    <property type="entry name" value="AdoMet_MTases"/>
    <property type="match status" value="1"/>
</dbReference>
<dbReference type="InterPro" id="IPR029063">
    <property type="entry name" value="SAM-dependent_MTases_sf"/>
</dbReference>
<evidence type="ECO:0000256" key="16">
    <source>
        <dbReference type="ARBA" id="ARBA00048763"/>
    </source>
</evidence>
<evidence type="ECO:0000256" key="22">
    <source>
        <dbReference type="ARBA" id="ARBA00081504"/>
    </source>
</evidence>
<comment type="catalytic activity">
    <reaction evidence="16">
        <text>a 5'-end (N(2),N(7)-dimethyl 5'-triphosphoguanosine)-ribonucleoside in snRNA + S-adenosyl-L-methionine = a 5'-end (N(2),N(2),N(7)-trimethyl 5'-triphosphoguanosine)-ribonucleoside in snRNA + S-adenosyl-L-homocysteine + H(+)</text>
        <dbReference type="Rhea" id="RHEA:78479"/>
        <dbReference type="Rhea" id="RHEA-COMP:19087"/>
        <dbReference type="Rhea" id="RHEA-COMP:19089"/>
        <dbReference type="ChEBI" id="CHEBI:15378"/>
        <dbReference type="ChEBI" id="CHEBI:57856"/>
        <dbReference type="ChEBI" id="CHEBI:59789"/>
        <dbReference type="ChEBI" id="CHEBI:167623"/>
        <dbReference type="ChEBI" id="CHEBI:172880"/>
    </reaction>
    <physiologicalReaction direction="left-to-right" evidence="16">
        <dbReference type="Rhea" id="RHEA:78480"/>
    </physiologicalReaction>
</comment>
<evidence type="ECO:0000256" key="1">
    <source>
        <dbReference type="ARBA" id="ARBA00004408"/>
    </source>
</evidence>